<evidence type="ECO:0000313" key="3">
    <source>
        <dbReference type="Proteomes" id="UP000007266"/>
    </source>
</evidence>
<reference evidence="2 3" key="1">
    <citation type="journal article" date="2008" name="Nature">
        <title>The genome of the model beetle and pest Tribolium castaneum.</title>
        <authorList>
            <consortium name="Tribolium Genome Sequencing Consortium"/>
            <person name="Richards S."/>
            <person name="Gibbs R.A."/>
            <person name="Weinstock G.M."/>
            <person name="Brown S.J."/>
            <person name="Denell R."/>
            <person name="Beeman R.W."/>
            <person name="Gibbs R."/>
            <person name="Beeman R.W."/>
            <person name="Brown S.J."/>
            <person name="Bucher G."/>
            <person name="Friedrich M."/>
            <person name="Grimmelikhuijzen C.J."/>
            <person name="Klingler M."/>
            <person name="Lorenzen M."/>
            <person name="Richards S."/>
            <person name="Roth S."/>
            <person name="Schroder R."/>
            <person name="Tautz D."/>
            <person name="Zdobnov E.M."/>
            <person name="Muzny D."/>
            <person name="Gibbs R.A."/>
            <person name="Weinstock G.M."/>
            <person name="Attaway T."/>
            <person name="Bell S."/>
            <person name="Buhay C.J."/>
            <person name="Chandrabose M.N."/>
            <person name="Chavez D."/>
            <person name="Clerk-Blankenburg K.P."/>
            <person name="Cree A."/>
            <person name="Dao M."/>
            <person name="Davis C."/>
            <person name="Chacko J."/>
            <person name="Dinh H."/>
            <person name="Dugan-Rocha S."/>
            <person name="Fowler G."/>
            <person name="Garner T.T."/>
            <person name="Garnes J."/>
            <person name="Gnirke A."/>
            <person name="Hawes A."/>
            <person name="Hernandez J."/>
            <person name="Hines S."/>
            <person name="Holder M."/>
            <person name="Hume J."/>
            <person name="Jhangiani S.N."/>
            <person name="Joshi V."/>
            <person name="Khan Z.M."/>
            <person name="Jackson L."/>
            <person name="Kovar C."/>
            <person name="Kowis A."/>
            <person name="Lee S."/>
            <person name="Lewis L.R."/>
            <person name="Margolis J."/>
            <person name="Morgan M."/>
            <person name="Nazareth L.V."/>
            <person name="Nguyen N."/>
            <person name="Okwuonu G."/>
            <person name="Parker D."/>
            <person name="Richards S."/>
            <person name="Ruiz S.J."/>
            <person name="Santibanez J."/>
            <person name="Savard J."/>
            <person name="Scherer S.E."/>
            <person name="Schneider B."/>
            <person name="Sodergren E."/>
            <person name="Tautz D."/>
            <person name="Vattahil S."/>
            <person name="Villasana D."/>
            <person name="White C.S."/>
            <person name="Wright R."/>
            <person name="Park Y."/>
            <person name="Beeman R.W."/>
            <person name="Lord J."/>
            <person name="Oppert B."/>
            <person name="Lorenzen M."/>
            <person name="Brown S."/>
            <person name="Wang L."/>
            <person name="Savard J."/>
            <person name="Tautz D."/>
            <person name="Richards S."/>
            <person name="Weinstock G."/>
            <person name="Gibbs R.A."/>
            <person name="Liu Y."/>
            <person name="Worley K."/>
            <person name="Weinstock G."/>
            <person name="Elsik C.G."/>
            <person name="Reese J.T."/>
            <person name="Elhaik E."/>
            <person name="Landan G."/>
            <person name="Graur D."/>
            <person name="Arensburger P."/>
            <person name="Atkinson P."/>
            <person name="Beeman R.W."/>
            <person name="Beidler J."/>
            <person name="Brown S.J."/>
            <person name="Demuth J.P."/>
            <person name="Drury D.W."/>
            <person name="Du Y.Z."/>
            <person name="Fujiwara H."/>
            <person name="Lorenzen M."/>
            <person name="Maselli V."/>
            <person name="Osanai M."/>
            <person name="Park Y."/>
            <person name="Robertson H.M."/>
            <person name="Tu Z."/>
            <person name="Wang J.J."/>
            <person name="Wang S."/>
            <person name="Richards S."/>
            <person name="Song H."/>
            <person name="Zhang L."/>
            <person name="Sodergren E."/>
            <person name="Werner D."/>
            <person name="Stanke M."/>
            <person name="Morgenstern B."/>
            <person name="Solovyev V."/>
            <person name="Kosarev P."/>
            <person name="Brown G."/>
            <person name="Chen H.C."/>
            <person name="Ermolaeva O."/>
            <person name="Hlavina W."/>
            <person name="Kapustin Y."/>
            <person name="Kiryutin B."/>
            <person name="Kitts P."/>
            <person name="Maglott D."/>
            <person name="Pruitt K."/>
            <person name="Sapojnikov V."/>
            <person name="Souvorov A."/>
            <person name="Mackey A.J."/>
            <person name="Waterhouse R.M."/>
            <person name="Wyder S."/>
            <person name="Zdobnov E.M."/>
            <person name="Zdobnov E.M."/>
            <person name="Wyder S."/>
            <person name="Kriventseva E.V."/>
            <person name="Kadowaki T."/>
            <person name="Bork P."/>
            <person name="Aranda M."/>
            <person name="Bao R."/>
            <person name="Beermann A."/>
            <person name="Berns N."/>
            <person name="Bolognesi R."/>
            <person name="Bonneton F."/>
            <person name="Bopp D."/>
            <person name="Brown S.J."/>
            <person name="Bucher G."/>
            <person name="Butts T."/>
            <person name="Chaumot A."/>
            <person name="Denell R.E."/>
            <person name="Ferrier D.E."/>
            <person name="Friedrich M."/>
            <person name="Gordon C.M."/>
            <person name="Jindra M."/>
            <person name="Klingler M."/>
            <person name="Lan Q."/>
            <person name="Lattorff H.M."/>
            <person name="Laudet V."/>
            <person name="von Levetsow C."/>
            <person name="Liu Z."/>
            <person name="Lutz R."/>
            <person name="Lynch J.A."/>
            <person name="da Fonseca R.N."/>
            <person name="Posnien N."/>
            <person name="Reuter R."/>
            <person name="Roth S."/>
            <person name="Savard J."/>
            <person name="Schinko J.B."/>
            <person name="Schmitt C."/>
            <person name="Schoppmeier M."/>
            <person name="Schroder R."/>
            <person name="Shippy T.D."/>
            <person name="Simonnet F."/>
            <person name="Marques-Souza H."/>
            <person name="Tautz D."/>
            <person name="Tomoyasu Y."/>
            <person name="Trauner J."/>
            <person name="Van der Zee M."/>
            <person name="Vervoort M."/>
            <person name="Wittkopp N."/>
            <person name="Wimmer E.A."/>
            <person name="Yang X."/>
            <person name="Jones A.K."/>
            <person name="Sattelle D.B."/>
            <person name="Ebert P.R."/>
            <person name="Nelson D."/>
            <person name="Scott J.G."/>
            <person name="Beeman R.W."/>
            <person name="Muthukrishnan S."/>
            <person name="Kramer K.J."/>
            <person name="Arakane Y."/>
            <person name="Beeman R.W."/>
            <person name="Zhu Q."/>
            <person name="Hogenkamp D."/>
            <person name="Dixit R."/>
            <person name="Oppert B."/>
            <person name="Jiang H."/>
            <person name="Zou Z."/>
            <person name="Marshall J."/>
            <person name="Elpidina E."/>
            <person name="Vinokurov K."/>
            <person name="Oppert C."/>
            <person name="Zou Z."/>
            <person name="Evans J."/>
            <person name="Lu Z."/>
            <person name="Zhao P."/>
            <person name="Sumathipala N."/>
            <person name="Altincicek B."/>
            <person name="Vilcinskas A."/>
            <person name="Williams M."/>
            <person name="Hultmark D."/>
            <person name="Hetru C."/>
            <person name="Jiang H."/>
            <person name="Grimmelikhuijzen C.J."/>
            <person name="Hauser F."/>
            <person name="Cazzamali G."/>
            <person name="Williamson M."/>
            <person name="Park Y."/>
            <person name="Li B."/>
            <person name="Tanaka Y."/>
            <person name="Predel R."/>
            <person name="Neupert S."/>
            <person name="Schachtner J."/>
            <person name="Verleyen P."/>
            <person name="Raible F."/>
            <person name="Bork P."/>
            <person name="Friedrich M."/>
            <person name="Walden K.K."/>
            <person name="Robertson H.M."/>
            <person name="Angeli S."/>
            <person name="Foret S."/>
            <person name="Bucher G."/>
            <person name="Schuetz S."/>
            <person name="Maleszka R."/>
            <person name="Wimmer E.A."/>
            <person name="Beeman R.W."/>
            <person name="Lorenzen M."/>
            <person name="Tomoyasu Y."/>
            <person name="Miller S.C."/>
            <person name="Grossmann D."/>
            <person name="Bucher G."/>
        </authorList>
    </citation>
    <scope>NUCLEOTIDE SEQUENCE [LARGE SCALE GENOMIC DNA]</scope>
    <source>
        <strain evidence="2 3">Georgia GA2</strain>
    </source>
</reference>
<accession>D6WUI5</accession>
<dbReference type="GO" id="GO:0005549">
    <property type="term" value="F:odorant binding"/>
    <property type="evidence" value="ECO:0007669"/>
    <property type="project" value="InterPro"/>
</dbReference>
<feature type="chain" id="PRO_5007310852" evidence="1">
    <location>
        <begin position="17"/>
        <end position="106"/>
    </location>
</feature>
<dbReference type="Pfam" id="PF01395">
    <property type="entry name" value="PBP_GOBP"/>
    <property type="match status" value="1"/>
</dbReference>
<dbReference type="KEGG" id="tca:103313778"/>
<dbReference type="OrthoDB" id="6789206at2759"/>
<reference evidence="2 3" key="2">
    <citation type="journal article" date="2010" name="Nucleic Acids Res.">
        <title>BeetleBase in 2010: revisions to provide comprehensive genomic information for Tribolium castaneum.</title>
        <authorList>
            <person name="Kim H.S."/>
            <person name="Murphy T."/>
            <person name="Xia J."/>
            <person name="Caragea D."/>
            <person name="Park Y."/>
            <person name="Beeman R.W."/>
            <person name="Lorenzen M.D."/>
            <person name="Butcher S."/>
            <person name="Manak J.R."/>
            <person name="Brown S.J."/>
        </authorList>
    </citation>
    <scope>GENOME REANNOTATION</scope>
    <source>
        <strain evidence="2 3">Georgia GA2</strain>
    </source>
</reference>
<dbReference type="EMBL" id="KQ971357">
    <property type="protein sequence ID" value="EFA09215.2"/>
    <property type="molecule type" value="Genomic_DNA"/>
</dbReference>
<dbReference type="SUPFAM" id="SSF47565">
    <property type="entry name" value="Insect pheromone/odorant-binding proteins"/>
    <property type="match status" value="1"/>
</dbReference>
<keyword evidence="1" id="KW-0732">Signal</keyword>
<dbReference type="InParanoid" id="D6WUI5"/>
<feature type="signal peptide" evidence="1">
    <location>
        <begin position="1"/>
        <end position="16"/>
    </location>
</feature>
<dbReference type="InterPro" id="IPR036728">
    <property type="entry name" value="PBP_GOBP_sf"/>
</dbReference>
<dbReference type="HOGENOM" id="CLU_2295224_0_0_1"/>
<sequence>MLRLVSLLCLFLLVQGENLDMFDPAGLQACMKKLSVGETELAKALEDKSKDPPEKIMCLFKCALEDSGFLQDGVVDKSKWPMPECVQDVVKITNCNDMVALKHCFD</sequence>
<evidence type="ECO:0000256" key="1">
    <source>
        <dbReference type="SAM" id="SignalP"/>
    </source>
</evidence>
<dbReference type="SMR" id="D6WUI5"/>
<dbReference type="AlphaFoldDB" id="D6WUI5"/>
<keyword evidence="3" id="KW-1185">Reference proteome</keyword>
<dbReference type="STRING" id="7070.D6WUI5"/>
<evidence type="ECO:0000313" key="2">
    <source>
        <dbReference type="EMBL" id="EFA09215.2"/>
    </source>
</evidence>
<protein>
    <submittedName>
        <fullName evidence="2">Odorant binding protein 21</fullName>
    </submittedName>
</protein>
<name>D6WUI5_TRICA</name>
<gene>
    <name evidence="2" type="primary">TcOBP8A</name>
    <name evidence="2" type="ORF">TcasGA2_TC006131</name>
</gene>
<organism evidence="2 3">
    <name type="scientific">Tribolium castaneum</name>
    <name type="common">Red flour beetle</name>
    <dbReference type="NCBI Taxonomy" id="7070"/>
    <lineage>
        <taxon>Eukaryota</taxon>
        <taxon>Metazoa</taxon>
        <taxon>Ecdysozoa</taxon>
        <taxon>Arthropoda</taxon>
        <taxon>Hexapoda</taxon>
        <taxon>Insecta</taxon>
        <taxon>Pterygota</taxon>
        <taxon>Neoptera</taxon>
        <taxon>Endopterygota</taxon>
        <taxon>Coleoptera</taxon>
        <taxon>Polyphaga</taxon>
        <taxon>Cucujiformia</taxon>
        <taxon>Tenebrionidae</taxon>
        <taxon>Tenebrionidae incertae sedis</taxon>
        <taxon>Tribolium</taxon>
    </lineage>
</organism>
<proteinExistence type="predicted"/>
<dbReference type="Gene3D" id="1.10.238.20">
    <property type="entry name" value="Pheromone/general odorant binding protein domain"/>
    <property type="match status" value="1"/>
</dbReference>
<dbReference type="InterPro" id="IPR006170">
    <property type="entry name" value="PBP/GOBP"/>
</dbReference>
<dbReference type="Proteomes" id="UP000007266">
    <property type="component" value="Linkage group 8"/>
</dbReference>